<organism evidence="2 3">
    <name type="scientific">Gemelliphila palaticanis</name>
    <dbReference type="NCBI Taxonomy" id="81950"/>
    <lineage>
        <taxon>Bacteria</taxon>
        <taxon>Bacillati</taxon>
        <taxon>Bacillota</taxon>
        <taxon>Bacilli</taxon>
        <taxon>Bacillales</taxon>
        <taxon>Gemellaceae</taxon>
        <taxon>Gemelliphila</taxon>
    </lineage>
</organism>
<proteinExistence type="inferred from homology"/>
<dbReference type="InterPro" id="IPR023378">
    <property type="entry name" value="YheA/YmcA-like_dom_sf"/>
</dbReference>
<accession>A0ABX2SWX1</accession>
<dbReference type="Gene3D" id="1.20.1500.10">
    <property type="entry name" value="YheA/YmcA-like"/>
    <property type="match status" value="1"/>
</dbReference>
<evidence type="ECO:0000313" key="3">
    <source>
        <dbReference type="Proteomes" id="UP000531840"/>
    </source>
</evidence>
<dbReference type="Pfam" id="PF06133">
    <property type="entry name" value="Com_YlbF"/>
    <property type="match status" value="1"/>
</dbReference>
<keyword evidence="3" id="KW-1185">Reference proteome</keyword>
<evidence type="ECO:0000256" key="1">
    <source>
        <dbReference type="HAMAP-Rule" id="MF_01526"/>
    </source>
</evidence>
<evidence type="ECO:0000313" key="2">
    <source>
        <dbReference type="EMBL" id="NYS46682.1"/>
    </source>
</evidence>
<dbReference type="HAMAP" id="MF_01526">
    <property type="entry name" value="UPF0342"/>
    <property type="match status" value="1"/>
</dbReference>
<protein>
    <recommendedName>
        <fullName evidence="1">UPF0342 protein HZY85_00535</fullName>
    </recommendedName>
</protein>
<dbReference type="RefSeq" id="WP_179939774.1">
    <property type="nucleotide sequence ID" value="NZ_JACBYF010000001.1"/>
</dbReference>
<comment type="similarity">
    <text evidence="1">Belongs to the UPF0342 family.</text>
</comment>
<dbReference type="SUPFAM" id="SSF158622">
    <property type="entry name" value="YheA/YmcA-like"/>
    <property type="match status" value="1"/>
</dbReference>
<dbReference type="Proteomes" id="UP000531840">
    <property type="component" value="Unassembled WGS sequence"/>
</dbReference>
<reference evidence="2 3" key="1">
    <citation type="submission" date="2020-07" db="EMBL/GenBank/DDBJ databases">
        <title>MOT database genomes.</title>
        <authorList>
            <person name="Joseph S."/>
            <person name="Aduse-Opoku J."/>
            <person name="Hashim A."/>
            <person name="Wade W."/>
            <person name="Curtis M."/>
        </authorList>
    </citation>
    <scope>NUCLEOTIDE SEQUENCE [LARGE SCALE GENOMIC DNA]</scope>
    <source>
        <strain evidence="2 3">CIP 106318</strain>
    </source>
</reference>
<sequence>MTNIYDKANELERALRENENFKAVEAAFENLEKYPESKELYKEFLAKQAEFMQAFQSGQEPDEEAMKGFQDLQQKLIADEHVSSLVQAQQRLQVTLEDLNKAIYKPLEELFSKYEN</sequence>
<comment type="caution">
    <text evidence="2">The sequence shown here is derived from an EMBL/GenBank/DDBJ whole genome shotgun (WGS) entry which is preliminary data.</text>
</comment>
<dbReference type="EMBL" id="JACBYF010000001">
    <property type="protein sequence ID" value="NYS46682.1"/>
    <property type="molecule type" value="Genomic_DNA"/>
</dbReference>
<name>A0ABX2SWX1_9BACL</name>
<dbReference type="InterPro" id="IPR010368">
    <property type="entry name" value="Com_YlbF"/>
</dbReference>
<gene>
    <name evidence="2" type="ORF">HZY85_00535</name>
</gene>